<evidence type="ECO:0000259" key="6">
    <source>
        <dbReference type="PROSITE" id="PS51007"/>
    </source>
</evidence>
<dbReference type="GO" id="GO:0004130">
    <property type="term" value="F:cytochrome-c peroxidase activity"/>
    <property type="evidence" value="ECO:0007669"/>
    <property type="project" value="TreeGrafter"/>
</dbReference>
<dbReference type="AlphaFoldDB" id="A0A1Q8ZTK0"/>
<dbReference type="InterPro" id="IPR051395">
    <property type="entry name" value="Cytochrome_c_Peroxidase/MauG"/>
</dbReference>
<keyword evidence="5" id="KW-0732">Signal</keyword>
<dbReference type="InterPro" id="IPR009056">
    <property type="entry name" value="Cyt_c-like_dom"/>
</dbReference>
<keyword evidence="3 4" id="KW-0408">Iron</keyword>
<dbReference type="GO" id="GO:0020037">
    <property type="term" value="F:heme binding"/>
    <property type="evidence" value="ECO:0007669"/>
    <property type="project" value="InterPro"/>
</dbReference>
<dbReference type="RefSeq" id="WP_075639120.1">
    <property type="nucleotide sequence ID" value="NZ_MKIM01000025.1"/>
</dbReference>
<dbReference type="Proteomes" id="UP000186894">
    <property type="component" value="Unassembled WGS sequence"/>
</dbReference>
<protein>
    <submittedName>
        <fullName evidence="7">Thiol oxidoreductase</fullName>
    </submittedName>
</protein>
<dbReference type="PANTHER" id="PTHR30600">
    <property type="entry name" value="CYTOCHROME C PEROXIDASE-RELATED"/>
    <property type="match status" value="1"/>
</dbReference>
<evidence type="ECO:0000313" key="7">
    <source>
        <dbReference type="EMBL" id="OLP45207.1"/>
    </source>
</evidence>
<feature type="domain" description="Cytochrome c" evidence="6">
    <location>
        <begin position="365"/>
        <end position="497"/>
    </location>
</feature>
<comment type="caution">
    <text evidence="7">The sequence shown here is derived from an EMBL/GenBank/DDBJ whole genome shotgun (WGS) entry which is preliminary data.</text>
</comment>
<keyword evidence="1 4" id="KW-0349">Heme</keyword>
<dbReference type="GO" id="GO:0009055">
    <property type="term" value="F:electron transfer activity"/>
    <property type="evidence" value="ECO:0007669"/>
    <property type="project" value="InterPro"/>
</dbReference>
<evidence type="ECO:0000313" key="8">
    <source>
        <dbReference type="Proteomes" id="UP000186894"/>
    </source>
</evidence>
<organism evidence="7 8">
    <name type="scientific">Rhizobium oryziradicis</name>
    <dbReference type="NCBI Taxonomy" id="1867956"/>
    <lineage>
        <taxon>Bacteria</taxon>
        <taxon>Pseudomonadati</taxon>
        <taxon>Pseudomonadota</taxon>
        <taxon>Alphaproteobacteria</taxon>
        <taxon>Hyphomicrobiales</taxon>
        <taxon>Rhizobiaceae</taxon>
        <taxon>Rhizobium/Agrobacterium group</taxon>
        <taxon>Rhizobium</taxon>
    </lineage>
</organism>
<gene>
    <name evidence="7" type="ORF">BJF95_17950</name>
</gene>
<keyword evidence="8" id="KW-1185">Reference proteome</keyword>
<name>A0A1Q8ZTK0_9HYPH</name>
<dbReference type="EMBL" id="MKIM01000025">
    <property type="protein sequence ID" value="OLP45207.1"/>
    <property type="molecule type" value="Genomic_DNA"/>
</dbReference>
<sequence>MLLSIVLLTGLATTALAAGLRPDLTPQEADRVGAVTAPTIDFSKPEPFEAMMAGAATFTGKTTRNAFGHPLANLSFDQQQSFVLGQALFQKFWVSSPSSTQASDGLGPLFNARSCESCHIRAGRGHAPLANGDATSMFLRLARPARSDAEKADIAALKVLNFADDTYGQQLQDRAVPGLHAEGQVTVHYIDEKVVLAGGEIITLRQPHYGVKDLAYGPLGADTTLSPRIANPMIGLGLIEAIADQDIEANAENQQRDDKGISGTVAKVRDHLSGEIKIGRFGWKAQNATVRDQSAGALAGDIGISSPDDPRHWGDCTAKQTACLAMPNGVQPRLGNVEAPPPVLDLMTFYSETLAPPKRRSVGAADVLAGKALFYASGCASCHTPKYVTRRDVSNPALAFQLIWPYSDFLLHDMGDGLSDGQQVGLANGRQWRTPPLWGLGLTEAVNGAHAYLHDGRAATLSEAILWHGGEAKPARDRFASMVPDDRKALIRFLESL</sequence>
<keyword evidence="2 4" id="KW-0479">Metal-binding</keyword>
<dbReference type="SUPFAM" id="SSF46626">
    <property type="entry name" value="Cytochrome c"/>
    <property type="match status" value="1"/>
</dbReference>
<dbReference type="InterPro" id="IPR010538">
    <property type="entry name" value="DHOR"/>
</dbReference>
<dbReference type="OrthoDB" id="9805202at2"/>
<feature type="chain" id="PRO_5012615774" evidence="5">
    <location>
        <begin position="18"/>
        <end position="497"/>
    </location>
</feature>
<proteinExistence type="predicted"/>
<evidence type="ECO:0000256" key="2">
    <source>
        <dbReference type="ARBA" id="ARBA00022723"/>
    </source>
</evidence>
<dbReference type="GO" id="GO:0046872">
    <property type="term" value="F:metal ion binding"/>
    <property type="evidence" value="ECO:0007669"/>
    <property type="project" value="UniProtKB-KW"/>
</dbReference>
<evidence type="ECO:0000256" key="4">
    <source>
        <dbReference type="PROSITE-ProRule" id="PRU00433"/>
    </source>
</evidence>
<dbReference type="STRING" id="1867956.BJF95_17950"/>
<accession>A0A1Q8ZTK0</accession>
<dbReference type="PANTHER" id="PTHR30600:SF4">
    <property type="entry name" value="CYTOCHROME C DOMAIN-CONTAINING PROTEIN"/>
    <property type="match status" value="1"/>
</dbReference>
<dbReference type="InterPro" id="IPR036909">
    <property type="entry name" value="Cyt_c-like_dom_sf"/>
</dbReference>
<dbReference type="Gene3D" id="1.10.760.10">
    <property type="entry name" value="Cytochrome c-like domain"/>
    <property type="match status" value="1"/>
</dbReference>
<reference evidence="7 8" key="1">
    <citation type="submission" date="2016-09" db="EMBL/GenBank/DDBJ databases">
        <title>Rhizobium oryziradicis sp. nov., isolated from the root of rice.</title>
        <authorList>
            <person name="Zhao J."/>
            <person name="Zhang X."/>
        </authorList>
    </citation>
    <scope>NUCLEOTIDE SEQUENCE [LARGE SCALE GENOMIC DNA]</scope>
    <source>
        <strain evidence="7 8">N19</strain>
    </source>
</reference>
<dbReference type="Pfam" id="PF06537">
    <property type="entry name" value="DHOR"/>
    <property type="match status" value="1"/>
</dbReference>
<dbReference type="PROSITE" id="PS51007">
    <property type="entry name" value="CYTC"/>
    <property type="match status" value="1"/>
</dbReference>
<feature type="signal peptide" evidence="5">
    <location>
        <begin position="1"/>
        <end position="17"/>
    </location>
</feature>
<evidence type="ECO:0000256" key="1">
    <source>
        <dbReference type="ARBA" id="ARBA00022617"/>
    </source>
</evidence>
<dbReference type="PIRSF" id="PIRSF028099">
    <property type="entry name" value="DUF1111"/>
    <property type="match status" value="1"/>
</dbReference>
<evidence type="ECO:0000256" key="3">
    <source>
        <dbReference type="ARBA" id="ARBA00023004"/>
    </source>
</evidence>
<evidence type="ECO:0000256" key="5">
    <source>
        <dbReference type="SAM" id="SignalP"/>
    </source>
</evidence>